<accession>A0ABV0YNE5</accession>
<dbReference type="Proteomes" id="UP001469553">
    <property type="component" value="Unassembled WGS sequence"/>
</dbReference>
<evidence type="ECO:0000313" key="2">
    <source>
        <dbReference type="Proteomes" id="UP001469553"/>
    </source>
</evidence>
<sequence length="118" mass="13215">MTFCREFLLEKQTGHTYCPFPFFSMKGCGHSPTESFAFKNHISLDTAVKAAVHSHNFCECNSNTQNTTATREGMTTSAYLHICQSCVRKLEQSLNTFCSLTEVTVVRTSTGVTYDHNT</sequence>
<dbReference type="EMBL" id="JAHRIP010038255">
    <property type="protein sequence ID" value="MEQ2295112.1"/>
    <property type="molecule type" value="Genomic_DNA"/>
</dbReference>
<name>A0ABV0YNE5_9TELE</name>
<protein>
    <submittedName>
        <fullName evidence="1">Uncharacterized protein</fullName>
    </submittedName>
</protein>
<keyword evidence="2" id="KW-1185">Reference proteome</keyword>
<proteinExistence type="predicted"/>
<evidence type="ECO:0000313" key="1">
    <source>
        <dbReference type="EMBL" id="MEQ2295112.1"/>
    </source>
</evidence>
<comment type="caution">
    <text evidence="1">The sequence shown here is derived from an EMBL/GenBank/DDBJ whole genome shotgun (WGS) entry which is preliminary data.</text>
</comment>
<reference evidence="1 2" key="1">
    <citation type="submission" date="2021-06" db="EMBL/GenBank/DDBJ databases">
        <authorList>
            <person name="Palmer J.M."/>
        </authorList>
    </citation>
    <scope>NUCLEOTIDE SEQUENCE [LARGE SCALE GENOMIC DNA]</scope>
    <source>
        <strain evidence="1 2">AS_MEX2019</strain>
        <tissue evidence="1">Muscle</tissue>
    </source>
</reference>
<organism evidence="1 2">
    <name type="scientific">Ameca splendens</name>
    <dbReference type="NCBI Taxonomy" id="208324"/>
    <lineage>
        <taxon>Eukaryota</taxon>
        <taxon>Metazoa</taxon>
        <taxon>Chordata</taxon>
        <taxon>Craniata</taxon>
        <taxon>Vertebrata</taxon>
        <taxon>Euteleostomi</taxon>
        <taxon>Actinopterygii</taxon>
        <taxon>Neopterygii</taxon>
        <taxon>Teleostei</taxon>
        <taxon>Neoteleostei</taxon>
        <taxon>Acanthomorphata</taxon>
        <taxon>Ovalentaria</taxon>
        <taxon>Atherinomorphae</taxon>
        <taxon>Cyprinodontiformes</taxon>
        <taxon>Goodeidae</taxon>
        <taxon>Ameca</taxon>
    </lineage>
</organism>
<gene>
    <name evidence="1" type="ORF">AMECASPLE_010820</name>
</gene>